<keyword evidence="5" id="KW-1185">Reference proteome</keyword>
<evidence type="ECO:0000256" key="1">
    <source>
        <dbReference type="SAM" id="Coils"/>
    </source>
</evidence>
<dbReference type="InterPro" id="IPR005183">
    <property type="entry name" value="DUF305_CopM-like"/>
</dbReference>
<dbReference type="RefSeq" id="WP_126161745.1">
    <property type="nucleotide sequence ID" value="NZ_RQPJ01000003.1"/>
</dbReference>
<organism evidence="4 5">
    <name type="scientific">Arenibacter aquaticus</name>
    <dbReference type="NCBI Taxonomy" id="2489054"/>
    <lineage>
        <taxon>Bacteria</taxon>
        <taxon>Pseudomonadati</taxon>
        <taxon>Bacteroidota</taxon>
        <taxon>Flavobacteriia</taxon>
        <taxon>Flavobacteriales</taxon>
        <taxon>Flavobacteriaceae</taxon>
        <taxon>Arenibacter</taxon>
    </lineage>
</organism>
<evidence type="ECO:0000313" key="4">
    <source>
        <dbReference type="EMBL" id="RTE53757.1"/>
    </source>
</evidence>
<reference evidence="4 5" key="1">
    <citation type="submission" date="2018-11" db="EMBL/GenBank/DDBJ databases">
        <title>Arenibacter aquaticus sp.nov., a marine bacterium isolated from surface seawater in the South China Sea.</title>
        <authorList>
            <person name="Guo J."/>
            <person name="Sun J."/>
        </authorList>
    </citation>
    <scope>NUCLEOTIDE SEQUENCE [LARGE SCALE GENOMIC DNA]</scope>
    <source>
        <strain evidence="4 5">GUO666</strain>
    </source>
</reference>
<evidence type="ECO:0000313" key="5">
    <source>
        <dbReference type="Proteomes" id="UP000267585"/>
    </source>
</evidence>
<comment type="caution">
    <text evidence="4">The sequence shown here is derived from an EMBL/GenBank/DDBJ whole genome shotgun (WGS) entry which is preliminary data.</text>
</comment>
<evidence type="ECO:0000256" key="2">
    <source>
        <dbReference type="SAM" id="Phobius"/>
    </source>
</evidence>
<feature type="domain" description="DUF305" evidence="3">
    <location>
        <begin position="106"/>
        <end position="156"/>
    </location>
</feature>
<feature type="transmembrane region" description="Helical" evidence="2">
    <location>
        <begin position="81"/>
        <end position="98"/>
    </location>
</feature>
<dbReference type="Gene3D" id="1.20.1260.10">
    <property type="match status" value="1"/>
</dbReference>
<dbReference type="InterPro" id="IPR012347">
    <property type="entry name" value="Ferritin-like"/>
</dbReference>
<dbReference type="Pfam" id="PF03713">
    <property type="entry name" value="DUF305"/>
    <property type="match status" value="1"/>
</dbReference>
<evidence type="ECO:0000259" key="3">
    <source>
        <dbReference type="Pfam" id="PF03713"/>
    </source>
</evidence>
<dbReference type="EMBL" id="RQPJ01000003">
    <property type="protein sequence ID" value="RTE53757.1"/>
    <property type="molecule type" value="Genomic_DNA"/>
</dbReference>
<dbReference type="OrthoDB" id="517560at2"/>
<feature type="transmembrane region" description="Helical" evidence="2">
    <location>
        <begin position="51"/>
        <end position="69"/>
    </location>
</feature>
<accession>A0A3S0AZ49</accession>
<protein>
    <submittedName>
        <fullName evidence="4">DUF305 domain-containing protein</fullName>
    </submittedName>
</protein>
<gene>
    <name evidence="4" type="ORF">EHW67_07415</name>
</gene>
<keyword evidence="2" id="KW-0812">Transmembrane</keyword>
<keyword evidence="2" id="KW-0472">Membrane</keyword>
<sequence length="164" mass="19038">MDYSKKKSTNHGWKSNYIKFAIMMATSFVIMYLVMFLNADVLDHVMLSNTRTYMTILMIAPMAFTMLLFMWDMYGNKKTNFVILVVSVVVFIATLVGLRQQSFIGDVQWMKAMIPHHSSAIMVSQKAHLKDPEAIKLAEDIIEAQKREIAQMKKMLYRLQQNEN</sequence>
<feature type="coiled-coil region" evidence="1">
    <location>
        <begin position="135"/>
        <end position="162"/>
    </location>
</feature>
<proteinExistence type="predicted"/>
<name>A0A3S0AZ49_9FLAO</name>
<feature type="transmembrane region" description="Helical" evidence="2">
    <location>
        <begin position="20"/>
        <end position="39"/>
    </location>
</feature>
<dbReference type="AlphaFoldDB" id="A0A3S0AZ49"/>
<keyword evidence="2" id="KW-1133">Transmembrane helix</keyword>
<keyword evidence="1" id="KW-0175">Coiled coil</keyword>
<dbReference type="Proteomes" id="UP000267585">
    <property type="component" value="Unassembled WGS sequence"/>
</dbReference>